<keyword evidence="1" id="KW-0472">Membrane</keyword>
<feature type="transmembrane region" description="Helical" evidence="1">
    <location>
        <begin position="354"/>
        <end position="373"/>
    </location>
</feature>
<comment type="caution">
    <text evidence="2">The sequence shown here is derived from an EMBL/GenBank/DDBJ whole genome shotgun (WGS) entry which is preliminary data.</text>
</comment>
<evidence type="ECO:0000256" key="1">
    <source>
        <dbReference type="SAM" id="Phobius"/>
    </source>
</evidence>
<protein>
    <submittedName>
        <fullName evidence="2">WGS project CCBQ000000000 data, contig 00099</fullName>
    </submittedName>
</protein>
<dbReference type="Proteomes" id="UP000031516">
    <property type="component" value="Unassembled WGS sequence"/>
</dbReference>
<name>A0A0A8L289_9SACH</name>
<dbReference type="AlphaFoldDB" id="A0A0A8L289"/>
<proteinExistence type="predicted"/>
<gene>
    <name evidence="2" type="ORF">KLDO_g1464</name>
</gene>
<evidence type="ECO:0000313" key="2">
    <source>
        <dbReference type="EMBL" id="CDO93162.1"/>
    </source>
</evidence>
<dbReference type="EMBL" id="CCBQ010000019">
    <property type="protein sequence ID" value="CDO93162.1"/>
    <property type="molecule type" value="Genomic_DNA"/>
</dbReference>
<reference evidence="2 3" key="1">
    <citation type="submission" date="2014-03" db="EMBL/GenBank/DDBJ databases">
        <title>The genome of Kluyveromyces dobzhanskii.</title>
        <authorList>
            <person name="Nystedt B."/>
            <person name="Astrom S."/>
        </authorList>
    </citation>
    <scope>NUCLEOTIDE SEQUENCE [LARGE SCALE GENOMIC DNA]</scope>
    <source>
        <strain evidence="2 3">CBS 2104</strain>
    </source>
</reference>
<keyword evidence="3" id="KW-1185">Reference proteome</keyword>
<accession>A0A0A8L289</accession>
<dbReference type="OrthoDB" id="4035871at2759"/>
<keyword evidence="1" id="KW-1133">Transmembrane helix</keyword>
<sequence length="381" mass="43323">MLKRIQCNRRALHTTLRLGKGNVSWNVALDPSIPADRSVKAFKVSLQETISNNAWPSDSSRERRVLLELINKALIPHDTLKKQIKKLQLLILQKRVSDNDIRLAIAKINADQIINVVTPKPINLKKELQNLEKTASLVEERPRSKMPKSSQRLLVSHDINPKPEHIEKSNSKKNTEAETITDQDIEALKKFLEKAETQEKQIKKFVLEQQRKYKWSSNQGPSTRMTSGSMIFQEQTPSSRLRKGTPINSYLLKYDSFAHPFSPIKIKEVLVYDVNKSKGRIEPPESTILVHVQKKDLFSVVNGGRIAPDQLLEIINKYENKGWKLIGDINNDTYNVVFQKSYVKPALIERKSKLAIGLSGLILGYLVFGGPLLDHITSLDV</sequence>
<evidence type="ECO:0000313" key="3">
    <source>
        <dbReference type="Proteomes" id="UP000031516"/>
    </source>
</evidence>
<keyword evidence="1" id="KW-0812">Transmembrane</keyword>
<organism evidence="2 3">
    <name type="scientific">Kluyveromyces dobzhanskii CBS 2104</name>
    <dbReference type="NCBI Taxonomy" id="1427455"/>
    <lineage>
        <taxon>Eukaryota</taxon>
        <taxon>Fungi</taxon>
        <taxon>Dikarya</taxon>
        <taxon>Ascomycota</taxon>
        <taxon>Saccharomycotina</taxon>
        <taxon>Saccharomycetes</taxon>
        <taxon>Saccharomycetales</taxon>
        <taxon>Saccharomycetaceae</taxon>
        <taxon>Kluyveromyces</taxon>
    </lineage>
</organism>